<evidence type="ECO:0000313" key="2">
    <source>
        <dbReference type="Proteomes" id="UP000824469"/>
    </source>
</evidence>
<proteinExistence type="predicted"/>
<evidence type="ECO:0000313" key="1">
    <source>
        <dbReference type="EMBL" id="KAH9314832.1"/>
    </source>
</evidence>
<accession>A0AA38G2F7</accession>
<organism evidence="1 2">
    <name type="scientific">Taxus chinensis</name>
    <name type="common">Chinese yew</name>
    <name type="synonym">Taxus wallichiana var. chinensis</name>
    <dbReference type="NCBI Taxonomy" id="29808"/>
    <lineage>
        <taxon>Eukaryota</taxon>
        <taxon>Viridiplantae</taxon>
        <taxon>Streptophyta</taxon>
        <taxon>Embryophyta</taxon>
        <taxon>Tracheophyta</taxon>
        <taxon>Spermatophyta</taxon>
        <taxon>Pinopsida</taxon>
        <taxon>Pinidae</taxon>
        <taxon>Conifers II</taxon>
        <taxon>Cupressales</taxon>
        <taxon>Taxaceae</taxon>
        <taxon>Taxus</taxon>
    </lineage>
</organism>
<sequence>FECIRNPIQHDDVFVPILEFSGKYEIFHCKVGVILLAVRYNPRITGIAWLSETKFVSSLFYGKFSLRTLCQTVSISSSLSVLYTAMQLAHTLQWNQFLHEPFGFNLVGFLSR</sequence>
<dbReference type="AlphaFoldDB" id="A0AA38G2F7"/>
<dbReference type="Proteomes" id="UP000824469">
    <property type="component" value="Unassembled WGS sequence"/>
</dbReference>
<feature type="non-terminal residue" evidence="1">
    <location>
        <position position="1"/>
    </location>
</feature>
<gene>
    <name evidence="1" type="ORF">KI387_023459</name>
</gene>
<keyword evidence="2" id="KW-1185">Reference proteome</keyword>
<feature type="non-terminal residue" evidence="1">
    <location>
        <position position="112"/>
    </location>
</feature>
<dbReference type="EMBL" id="JAHRHJ020000005">
    <property type="protein sequence ID" value="KAH9314832.1"/>
    <property type="molecule type" value="Genomic_DNA"/>
</dbReference>
<reference evidence="1 2" key="1">
    <citation type="journal article" date="2021" name="Nat. Plants">
        <title>The Taxus genome provides insights into paclitaxel biosynthesis.</title>
        <authorList>
            <person name="Xiong X."/>
            <person name="Gou J."/>
            <person name="Liao Q."/>
            <person name="Li Y."/>
            <person name="Zhou Q."/>
            <person name="Bi G."/>
            <person name="Li C."/>
            <person name="Du R."/>
            <person name="Wang X."/>
            <person name="Sun T."/>
            <person name="Guo L."/>
            <person name="Liang H."/>
            <person name="Lu P."/>
            <person name="Wu Y."/>
            <person name="Zhang Z."/>
            <person name="Ro D.K."/>
            <person name="Shang Y."/>
            <person name="Huang S."/>
            <person name="Yan J."/>
        </authorList>
    </citation>
    <scope>NUCLEOTIDE SEQUENCE [LARGE SCALE GENOMIC DNA]</scope>
    <source>
        <strain evidence="1">Ta-2019</strain>
    </source>
</reference>
<name>A0AA38G2F7_TAXCH</name>
<comment type="caution">
    <text evidence="1">The sequence shown here is derived from an EMBL/GenBank/DDBJ whole genome shotgun (WGS) entry which is preliminary data.</text>
</comment>
<protein>
    <submittedName>
        <fullName evidence="1">Uncharacterized protein</fullName>
    </submittedName>
</protein>